<gene>
    <name evidence="1" type="ORF">GA0074692_0186</name>
</gene>
<evidence type="ECO:0000313" key="2">
    <source>
        <dbReference type="Proteomes" id="UP000198959"/>
    </source>
</evidence>
<accession>A0A1C6RKG2</accession>
<proteinExistence type="predicted"/>
<dbReference type="EMBL" id="FMHW01000002">
    <property type="protein sequence ID" value="SCL17513.1"/>
    <property type="molecule type" value="Genomic_DNA"/>
</dbReference>
<dbReference type="AlphaFoldDB" id="A0A1C6RKG2"/>
<organism evidence="1 2">
    <name type="scientific">Micromonospora pallida</name>
    <dbReference type="NCBI Taxonomy" id="145854"/>
    <lineage>
        <taxon>Bacteria</taxon>
        <taxon>Bacillati</taxon>
        <taxon>Actinomycetota</taxon>
        <taxon>Actinomycetes</taxon>
        <taxon>Micromonosporales</taxon>
        <taxon>Micromonosporaceae</taxon>
        <taxon>Micromonospora</taxon>
    </lineage>
</organism>
<evidence type="ECO:0000313" key="1">
    <source>
        <dbReference type="EMBL" id="SCL17513.1"/>
    </source>
</evidence>
<keyword evidence="2" id="KW-1185">Reference proteome</keyword>
<protein>
    <submittedName>
        <fullName evidence="1">Uncharacterized protein</fullName>
    </submittedName>
</protein>
<dbReference type="STRING" id="145854.GA0074692_0186"/>
<reference evidence="2" key="1">
    <citation type="submission" date="2016-06" db="EMBL/GenBank/DDBJ databases">
        <authorList>
            <person name="Varghese N."/>
            <person name="Submissions Spin"/>
        </authorList>
    </citation>
    <scope>NUCLEOTIDE SEQUENCE [LARGE SCALE GENOMIC DNA]</scope>
    <source>
        <strain evidence="2">DSM 43817</strain>
    </source>
</reference>
<sequence length="258" mass="28788">MGESDVDPSEAIVCPTCQTPTRTFRSYDPRIAPWYLTWAEVNPTLEPFDPDTTPAVIRSLPPAAAVPTRPPGRSGRPEVHRWGQQQGTRWADEMSFAIVGHYGHWASGWRWGVGEADFGGGPVHAWCCPADSMGDPEQALSVVTEALVEWRGWLEELSERFDRFLPLLLADPTDPAAWERAALHLLTVVVDRTCADGDWEWHCRQVFGWFLGLAGLPSERHKPLLDQSIDGRFDDFVTPSNLLIQDVAERFGRAATGQ</sequence>
<dbReference type="Proteomes" id="UP000198959">
    <property type="component" value="Unassembled WGS sequence"/>
</dbReference>
<name>A0A1C6RKG2_9ACTN</name>